<proteinExistence type="predicted"/>
<evidence type="ECO:0000256" key="1">
    <source>
        <dbReference type="SAM" id="MobiDB-lite"/>
    </source>
</evidence>
<reference evidence="2 3" key="1">
    <citation type="submission" date="2013-03" db="EMBL/GenBank/DDBJ databases">
        <title>The Genome Sequence of Capronia coronata CBS 617.96.</title>
        <authorList>
            <consortium name="The Broad Institute Genomics Platform"/>
            <person name="Cuomo C."/>
            <person name="de Hoog S."/>
            <person name="Gorbushina A."/>
            <person name="Walker B."/>
            <person name="Young S.K."/>
            <person name="Zeng Q."/>
            <person name="Gargeya S."/>
            <person name="Fitzgerald M."/>
            <person name="Haas B."/>
            <person name="Abouelleil A."/>
            <person name="Allen A.W."/>
            <person name="Alvarado L."/>
            <person name="Arachchi H.M."/>
            <person name="Berlin A.M."/>
            <person name="Chapman S.B."/>
            <person name="Gainer-Dewar J."/>
            <person name="Goldberg J."/>
            <person name="Griggs A."/>
            <person name="Gujja S."/>
            <person name="Hansen M."/>
            <person name="Howarth C."/>
            <person name="Imamovic A."/>
            <person name="Ireland A."/>
            <person name="Larimer J."/>
            <person name="McCowan C."/>
            <person name="Murphy C."/>
            <person name="Pearson M."/>
            <person name="Poon T.W."/>
            <person name="Priest M."/>
            <person name="Roberts A."/>
            <person name="Saif S."/>
            <person name="Shea T."/>
            <person name="Sisk P."/>
            <person name="Sykes S."/>
            <person name="Wortman J."/>
            <person name="Nusbaum C."/>
            <person name="Birren B."/>
        </authorList>
    </citation>
    <scope>NUCLEOTIDE SEQUENCE [LARGE SCALE GENOMIC DNA]</scope>
    <source>
        <strain evidence="2 3">CBS 617.96</strain>
    </source>
</reference>
<dbReference type="Proteomes" id="UP000019484">
    <property type="component" value="Unassembled WGS sequence"/>
</dbReference>
<evidence type="ECO:0000313" key="3">
    <source>
        <dbReference type="Proteomes" id="UP000019484"/>
    </source>
</evidence>
<protein>
    <submittedName>
        <fullName evidence="2">Uncharacterized protein</fullName>
    </submittedName>
</protein>
<dbReference type="HOGENOM" id="CLU_408249_0_0_1"/>
<dbReference type="AlphaFoldDB" id="W9Y1F1"/>
<evidence type="ECO:0000313" key="2">
    <source>
        <dbReference type="EMBL" id="EXJ83066.1"/>
    </source>
</evidence>
<dbReference type="GeneID" id="19161551"/>
<comment type="caution">
    <text evidence="2">The sequence shown here is derived from an EMBL/GenBank/DDBJ whole genome shotgun (WGS) entry which is preliminary data.</text>
</comment>
<dbReference type="EMBL" id="AMWN01000006">
    <property type="protein sequence ID" value="EXJ83066.1"/>
    <property type="molecule type" value="Genomic_DNA"/>
</dbReference>
<gene>
    <name evidence="2" type="ORF">A1O1_06684</name>
</gene>
<accession>W9Y1F1</accession>
<feature type="compositionally biased region" description="Polar residues" evidence="1">
    <location>
        <begin position="406"/>
        <end position="419"/>
    </location>
</feature>
<keyword evidence="3" id="KW-1185">Reference proteome</keyword>
<dbReference type="RefSeq" id="XP_007725752.1">
    <property type="nucleotide sequence ID" value="XM_007727562.1"/>
</dbReference>
<organism evidence="2 3">
    <name type="scientific">Capronia coronata CBS 617.96</name>
    <dbReference type="NCBI Taxonomy" id="1182541"/>
    <lineage>
        <taxon>Eukaryota</taxon>
        <taxon>Fungi</taxon>
        <taxon>Dikarya</taxon>
        <taxon>Ascomycota</taxon>
        <taxon>Pezizomycotina</taxon>
        <taxon>Eurotiomycetes</taxon>
        <taxon>Chaetothyriomycetidae</taxon>
        <taxon>Chaetothyriales</taxon>
        <taxon>Herpotrichiellaceae</taxon>
        <taxon>Capronia</taxon>
    </lineage>
</organism>
<dbReference type="OrthoDB" id="4161467at2759"/>
<feature type="region of interest" description="Disordered" evidence="1">
    <location>
        <begin position="371"/>
        <end position="430"/>
    </location>
</feature>
<name>W9Y1F1_9EURO</name>
<sequence length="673" mass="76642">MRHTRDEMTTLKILGMILNLSTRNNVSHQLVLLAELTIHQSQPATYRSTIPIPQESRRQNPFDVDMEVHTSTTNAQTSDPLDMKELRGSVEEILRALGREKMQLLATVNTNVPEQTPVVPAQSLPQALLVEPIKHSVDQETNYPLLPSGVPPTLYPSPVIPYSAMLGTKVPPSDPGVPFLPPVPCAPNRPNVWPFDFSPVKVHERGSYRLKHFPNCVCGICREPHPTAIHDLAIHMYEGWRDKTSDATNPCSKCSKKGHTAAGCGFGEFRDWPDNPDMPEAYKAFARSWSRRTVWVPFPQHYYMPSKYPLPSDGYPPLPSFFPDGIPRSLVSQSKGLHWSLQHLVAYYSQKNKPPYDPARHHPWDPWRGFGSCKPAANNPPSATGQTGLRGGPSKETAGQKRRQNSETNPLTSNMNKYSTGAPARKDSHAPTAKYDTYCLHCHTFGHYHDAQCAPTTEPPQEFQTLWSRYFDKGRMRKTNRPETLVDVKDEFHVSMQWPNPTTKAYIEERDDQLNKVDAYLRDQLSQDVYNAWRRFMPQCAGSTRLFLKAFRDIIHEYNTISFCKPIAKLMSDDRISSTDPSKVMFDREEYLHSISNDKNKIRILDFAPVDNTFKRLSTLLRDFLAHQEVLAALLGRLMKANVEARRTQAIRKSFMSPGYFMIIRRGSKEFQL</sequence>